<keyword evidence="1" id="KW-1133">Transmembrane helix</keyword>
<evidence type="ECO:0008006" key="4">
    <source>
        <dbReference type="Google" id="ProtNLM"/>
    </source>
</evidence>
<name>A0A379C9J5_9PAST</name>
<keyword evidence="1" id="KW-0472">Membrane</keyword>
<feature type="transmembrane region" description="Helical" evidence="1">
    <location>
        <begin position="175"/>
        <end position="193"/>
    </location>
</feature>
<feature type="transmembrane region" description="Helical" evidence="1">
    <location>
        <begin position="205"/>
        <end position="227"/>
    </location>
</feature>
<feature type="transmembrane region" description="Helical" evidence="1">
    <location>
        <begin position="128"/>
        <end position="154"/>
    </location>
</feature>
<keyword evidence="1" id="KW-0812">Transmembrane</keyword>
<sequence length="233" mass="26222">MPINFLQLLQDSWNFMRNQRQFSAFAIGMTLIIQFAMSNITFPISDITNIDLSGVVLPSILIGLANTFLSALIILNISAINNGSFKHFFSHTSTVLSAFLGLIALSIIGVLPLSIGAVLVISQPDNPVFAIPFMVLGFYFIVKFYLVFYVYLVEKPRKSIKDTVAFTFQLTKQKTLPLILLILLASFVPSTLMSMIEKITMDISFIIPLVFAAFFNVFATVLTFRFYQLYRKL</sequence>
<feature type="transmembrane region" description="Helical" evidence="1">
    <location>
        <begin position="98"/>
        <end position="122"/>
    </location>
</feature>
<dbReference type="RefSeq" id="WP_115314943.1">
    <property type="nucleotide sequence ID" value="NZ_LWIF01000001.1"/>
</dbReference>
<protein>
    <recommendedName>
        <fullName evidence="4">Intracellular septation protein A</fullName>
    </recommendedName>
</protein>
<reference evidence="2 3" key="1">
    <citation type="submission" date="2018-06" db="EMBL/GenBank/DDBJ databases">
        <authorList>
            <consortium name="Pathogen Informatics"/>
            <person name="Doyle S."/>
        </authorList>
    </citation>
    <scope>NUCLEOTIDE SEQUENCE [LARGE SCALE GENOMIC DNA]</scope>
    <source>
        <strain evidence="2 3">NCTC12872</strain>
    </source>
</reference>
<proteinExistence type="predicted"/>
<dbReference type="AlphaFoldDB" id="A0A379C9J5"/>
<dbReference type="EMBL" id="UGTA01000001">
    <property type="protein sequence ID" value="SUB58415.1"/>
    <property type="molecule type" value="Genomic_DNA"/>
</dbReference>
<keyword evidence="3" id="KW-1185">Reference proteome</keyword>
<dbReference type="Proteomes" id="UP000255417">
    <property type="component" value="Unassembled WGS sequence"/>
</dbReference>
<accession>A0A379C9J5</accession>
<evidence type="ECO:0000313" key="3">
    <source>
        <dbReference type="Proteomes" id="UP000255417"/>
    </source>
</evidence>
<dbReference type="OrthoDB" id="5689171at2"/>
<evidence type="ECO:0000256" key="1">
    <source>
        <dbReference type="SAM" id="Phobius"/>
    </source>
</evidence>
<organism evidence="2 3">
    <name type="scientific">Phocoenobacter uteri</name>
    <dbReference type="NCBI Taxonomy" id="146806"/>
    <lineage>
        <taxon>Bacteria</taxon>
        <taxon>Pseudomonadati</taxon>
        <taxon>Pseudomonadota</taxon>
        <taxon>Gammaproteobacteria</taxon>
        <taxon>Pasteurellales</taxon>
        <taxon>Pasteurellaceae</taxon>
        <taxon>Phocoenobacter</taxon>
    </lineage>
</organism>
<evidence type="ECO:0000313" key="2">
    <source>
        <dbReference type="EMBL" id="SUB58415.1"/>
    </source>
</evidence>
<gene>
    <name evidence="2" type="ORF">NCTC12872_00377</name>
</gene>
<feature type="transmembrane region" description="Helical" evidence="1">
    <location>
        <begin position="22"/>
        <end position="44"/>
    </location>
</feature>
<feature type="transmembrane region" description="Helical" evidence="1">
    <location>
        <begin position="56"/>
        <end position="77"/>
    </location>
</feature>